<protein>
    <recommendedName>
        <fullName evidence="3">Reverse transcriptase domain-containing protein</fullName>
    </recommendedName>
</protein>
<evidence type="ECO:0000256" key="1">
    <source>
        <dbReference type="SAM" id="MobiDB-lite"/>
    </source>
</evidence>
<feature type="region of interest" description="Disordered" evidence="1">
    <location>
        <begin position="462"/>
        <end position="485"/>
    </location>
</feature>
<accession>A0A6L2NZ92</accession>
<evidence type="ECO:0008006" key="3">
    <source>
        <dbReference type="Google" id="ProtNLM"/>
    </source>
</evidence>
<sequence>MEEDVLFLERLLSEEPCPNPPMIPNQTKSSIKEPEHSFSMGYEHFSTTLVTNEVTESSTKNLVPIPRECEVTSDNRIHVEDVQIIVSKIHSNPLFDDDEINSDKLESHVESNFVESTSNHDTVKFDNLDEFSGPLIHIHIAEEERIRREHNDYISRMEMLFTINTRPHPTVNANTNIESIPSSLIPIQDNDSQREEIDIITSIDDVLPPGVKNDDSDREVDAVEELHVDNSISNSEHESSKSEESDFDNPSVPLPPSEPPDKEFDFEIDFGDEISVVRNTIVEFECIDAKVKFDVSNDENDDYFYFMFDKVFSLLSAESEDTIFDPGFTPHRLNIEEENVVHQEEEEVDLEDISQIQDFLSLKTRSGNTTHANDSLPKYDSFCFEIEPDQERLINVMKNDISDDSSNDPLLEEADLFLASNNLIPPGIENFADDSKGDICFLEELLINDSILSHESSYFNFEDNPSIPQPPSEPPDAETNAGEEIPIVMKNKDKFDEDYYFFMFDKVFSLLSAESEDTIFDPGIYA</sequence>
<dbReference type="AlphaFoldDB" id="A0A6L2NZ92"/>
<reference evidence="2" key="1">
    <citation type="journal article" date="2019" name="Sci. Rep.">
        <title>Draft genome of Tanacetum cinerariifolium, the natural source of mosquito coil.</title>
        <authorList>
            <person name="Yamashiro T."/>
            <person name="Shiraishi A."/>
            <person name="Satake H."/>
            <person name="Nakayama K."/>
        </authorList>
    </citation>
    <scope>NUCLEOTIDE SEQUENCE</scope>
</reference>
<gene>
    <name evidence="2" type="ORF">Tci_061993</name>
</gene>
<feature type="region of interest" description="Disordered" evidence="1">
    <location>
        <begin position="225"/>
        <end position="264"/>
    </location>
</feature>
<evidence type="ECO:0000313" key="2">
    <source>
        <dbReference type="EMBL" id="GEU90015.1"/>
    </source>
</evidence>
<comment type="caution">
    <text evidence="2">The sequence shown here is derived from an EMBL/GenBank/DDBJ whole genome shotgun (WGS) entry which is preliminary data.</text>
</comment>
<organism evidence="2">
    <name type="scientific">Tanacetum cinerariifolium</name>
    <name type="common">Dalmatian daisy</name>
    <name type="synonym">Chrysanthemum cinerariifolium</name>
    <dbReference type="NCBI Taxonomy" id="118510"/>
    <lineage>
        <taxon>Eukaryota</taxon>
        <taxon>Viridiplantae</taxon>
        <taxon>Streptophyta</taxon>
        <taxon>Embryophyta</taxon>
        <taxon>Tracheophyta</taxon>
        <taxon>Spermatophyta</taxon>
        <taxon>Magnoliopsida</taxon>
        <taxon>eudicotyledons</taxon>
        <taxon>Gunneridae</taxon>
        <taxon>Pentapetalae</taxon>
        <taxon>asterids</taxon>
        <taxon>campanulids</taxon>
        <taxon>Asterales</taxon>
        <taxon>Asteraceae</taxon>
        <taxon>Asteroideae</taxon>
        <taxon>Anthemideae</taxon>
        <taxon>Anthemidinae</taxon>
        <taxon>Tanacetum</taxon>
    </lineage>
</organism>
<dbReference type="EMBL" id="BKCJ010010089">
    <property type="protein sequence ID" value="GEU90015.1"/>
    <property type="molecule type" value="Genomic_DNA"/>
</dbReference>
<proteinExistence type="predicted"/>
<feature type="compositionally biased region" description="Basic and acidic residues" evidence="1">
    <location>
        <begin position="235"/>
        <end position="244"/>
    </location>
</feature>
<name>A0A6L2NZ92_TANCI</name>